<evidence type="ECO:0000313" key="4">
    <source>
        <dbReference type="Proteomes" id="UP000838763"/>
    </source>
</evidence>
<evidence type="ECO:0000259" key="2">
    <source>
        <dbReference type="Pfam" id="PF05347"/>
    </source>
</evidence>
<proteinExistence type="predicted"/>
<feature type="region of interest" description="Disordered" evidence="1">
    <location>
        <begin position="95"/>
        <end position="145"/>
    </location>
</feature>
<dbReference type="EMBL" id="CALLCH030000016">
    <property type="protein sequence ID" value="CAI4217472.1"/>
    <property type="molecule type" value="Genomic_DNA"/>
</dbReference>
<protein>
    <recommendedName>
        <fullName evidence="2">Complex 1 LYR protein domain-containing protein</fullName>
    </recommendedName>
</protein>
<gene>
    <name evidence="3" type="ORF">PPNO1_LOCUS7079</name>
</gene>
<name>A0A9P1H7J6_9PEZI</name>
<feature type="domain" description="Complex 1 LYR protein" evidence="2">
    <location>
        <begin position="16"/>
        <end position="76"/>
    </location>
</feature>
<dbReference type="InterPro" id="IPR046896">
    <property type="entry name" value="Cup1-like_N"/>
</dbReference>
<dbReference type="Pfam" id="PF05347">
    <property type="entry name" value="Complex1_LYR"/>
    <property type="match status" value="1"/>
</dbReference>
<dbReference type="InterPro" id="IPR008011">
    <property type="entry name" value="Complex1_LYR_dom"/>
</dbReference>
<organism evidence="3 4">
    <name type="scientific">Parascedosporium putredinis</name>
    <dbReference type="NCBI Taxonomy" id="1442378"/>
    <lineage>
        <taxon>Eukaryota</taxon>
        <taxon>Fungi</taxon>
        <taxon>Dikarya</taxon>
        <taxon>Ascomycota</taxon>
        <taxon>Pezizomycotina</taxon>
        <taxon>Sordariomycetes</taxon>
        <taxon>Hypocreomycetidae</taxon>
        <taxon>Microascales</taxon>
        <taxon>Microascaceae</taxon>
        <taxon>Parascedosporium</taxon>
    </lineage>
</organism>
<keyword evidence="4" id="KW-1185">Reference proteome</keyword>
<evidence type="ECO:0000313" key="3">
    <source>
        <dbReference type="EMBL" id="CAI4217472.1"/>
    </source>
</evidence>
<reference evidence="3" key="1">
    <citation type="submission" date="2022-11" db="EMBL/GenBank/DDBJ databases">
        <authorList>
            <person name="Scott C."/>
            <person name="Bruce N."/>
        </authorList>
    </citation>
    <scope>NUCLEOTIDE SEQUENCE</scope>
</reference>
<dbReference type="AlphaFoldDB" id="A0A9P1H7J6"/>
<accession>A0A9P1H7J6</accession>
<comment type="caution">
    <text evidence="3">The sequence shown here is derived from an EMBL/GenBank/DDBJ whole genome shotgun (WGS) entry which is preliminary data.</text>
</comment>
<dbReference type="CDD" id="cd20273">
    <property type="entry name" value="Complex1_LYR_unchar"/>
    <property type="match status" value="1"/>
</dbReference>
<dbReference type="Proteomes" id="UP000838763">
    <property type="component" value="Unassembled WGS sequence"/>
</dbReference>
<dbReference type="OrthoDB" id="6508832at2759"/>
<evidence type="ECO:0000256" key="1">
    <source>
        <dbReference type="SAM" id="MobiDB-lite"/>
    </source>
</evidence>
<feature type="compositionally biased region" description="Basic and acidic residues" evidence="1">
    <location>
        <begin position="96"/>
        <end position="107"/>
    </location>
</feature>
<sequence>MPILIPARNSRHRSACFALYRALFRSARKIPVPSDLGRAHANPIHDVIRGQFQRNRADTSPRLVYAALSAGYKFLALFAKAQVEGSPDHGAIIQHLGERSKTTDTAKHNTRARRAEQSSPSPSEPPLLTRLPDMTGNPDKPPRYTCTIRPLSKSAIRGERKIPRLCVTTAGSPFLRFTKPQPKVLSTKLWRLDKTINELVEATSTIRDDLLDVARDEDAWDQRVRAMLAKESSERNLSSVELDELAERSDATYTNTYDTIRRGIQKDIEYIRKDNIARAAAMLELVRKEKALAESERAAEESGKMAT</sequence>